<sequence length="43" mass="5010">ESIACDERLSLLWLSYQRKYSYAKDIDFSSVLLSLDALLKLLE</sequence>
<protein>
    <submittedName>
        <fullName evidence="1">Nucleotidyl transferase AbiEii/AbiGii toxin family protein</fullName>
    </submittedName>
</protein>
<accession>A0A2K1ST90</accession>
<comment type="caution">
    <text evidence="1">The sequence shown here is derived from an EMBL/GenBank/DDBJ whole genome shotgun (WGS) entry which is preliminary data.</text>
</comment>
<evidence type="ECO:0000313" key="2">
    <source>
        <dbReference type="Proteomes" id="UP000236146"/>
    </source>
</evidence>
<dbReference type="GO" id="GO:0016740">
    <property type="term" value="F:transferase activity"/>
    <property type="evidence" value="ECO:0007669"/>
    <property type="project" value="UniProtKB-KW"/>
</dbReference>
<reference evidence="1 2" key="1">
    <citation type="submission" date="2016-10" db="EMBL/GenBank/DDBJ databases">
        <authorList>
            <person name="Varghese N."/>
        </authorList>
    </citation>
    <scope>NUCLEOTIDE SEQUENCE [LARGE SCALE GENOMIC DNA]</scope>
    <source>
        <strain evidence="1 2">KA00225</strain>
    </source>
</reference>
<proteinExistence type="predicted"/>
<evidence type="ECO:0000313" key="1">
    <source>
        <dbReference type="EMBL" id="PNS42763.1"/>
    </source>
</evidence>
<keyword evidence="1" id="KW-0808">Transferase</keyword>
<gene>
    <name evidence="1" type="ORF">BFS05_06565</name>
</gene>
<feature type="non-terminal residue" evidence="1">
    <location>
        <position position="1"/>
    </location>
</feature>
<name>A0A2K1ST90_GARVA</name>
<dbReference type="EMBL" id="MNLH01000028">
    <property type="protein sequence ID" value="PNS42763.1"/>
    <property type="molecule type" value="Genomic_DNA"/>
</dbReference>
<dbReference type="Proteomes" id="UP000236146">
    <property type="component" value="Unassembled WGS sequence"/>
</dbReference>
<dbReference type="AlphaFoldDB" id="A0A2K1ST90"/>
<organism evidence="1 2">
    <name type="scientific">Gardnerella vaginalis</name>
    <dbReference type="NCBI Taxonomy" id="2702"/>
    <lineage>
        <taxon>Bacteria</taxon>
        <taxon>Bacillati</taxon>
        <taxon>Actinomycetota</taxon>
        <taxon>Actinomycetes</taxon>
        <taxon>Bifidobacteriales</taxon>
        <taxon>Bifidobacteriaceae</taxon>
        <taxon>Gardnerella</taxon>
    </lineage>
</organism>